<comment type="similarity">
    <text evidence="3">Belongs to the cytochrome c oxidase subunit 2 family.</text>
</comment>
<dbReference type="PANTHER" id="PTHR22888:SF9">
    <property type="entry name" value="CYTOCHROME C OXIDASE SUBUNIT 2"/>
    <property type="match status" value="1"/>
</dbReference>
<evidence type="ECO:0000256" key="8">
    <source>
        <dbReference type="ARBA" id="ARBA00023136"/>
    </source>
</evidence>
<sequence>MCTDRFRFNYEEKNFWICLNLSFNLIFLNKISHEIINFIDQTNEIFAFNNVDNLYTIYHYSIPNVKLFYPEPFIASASFMHSDLWFLHILIYQYWLWFVFTFIIIFFFITFICTIRWCNMRIKPRRETRGVSRSKCGDLITACVPVSWATSIIVSESTDAIDYFDGYGTTELVIGIRAYQWGWEYYYPKDLDLSYNLKKNYSTFIGNSLKYEKSSSLSSGSKNFWKFYQNKNFDQIITPAFLLVTPFDNFKLFNFLNFNDIGAHSLHEMNAFKKIKMISKTYTSDLFFAFNDYTNKYKFFSNMYCNDYLFLKSFSYGLKRQHNFLSSKTYFNNNNFLDLNSTEKLLTHNYKTSFERKYSLQNNFFFFNKNNINLNFFYNNKFFNFFQTKNYSSQLTHLSTFENYFSFLNSINDDSDKKKIIYPFFKFFNKKFKKLALMEKNNFNKINFINELNLLKNQNDTTSFFFNKNNSFKKFDLNSLNQSIIFNDKSIRGSVNLKTNVSSLNYSKDTNLVSSYFNLLKNKTELNNFFFFNTHSTNWLDSNFASKLFLNKFFLDNNYTPVVSSNASINLKNYDNSNSKKTFVDTVPLIFQGKDEATPTFLTSIYWNFYWSNSTFEWRFLNSNFLKNKYQFFYLPIFNFYYDYDFRNWQSFELLEDAYWESSFSIYQYDENLALKFDFYNPTSIEKENNEFFTINKNLDLENEFALVLTVPFFKDTSDSGESVSSYFYLDDYVSDSSLILTNNFFFIPFSLNFINSEDAFENFKGLQQFFGKFNTSFFLNVSPYFKTLISSLVLDSFRSDFDEFSWINEESESFKNNNFPFILNMIVGRKYTFFEENFFSSQLAQNNIIFEKNKVNERFSNNINLRSTAKNSIVTYNAIQKVFRTRFDENRSHTKLHDFSNFSVKQPFIGSKRVSYENILGKNKISFYKPVLFKDSFNLNFNQTYFNETSLNFYFYDFPFLLAMKSDASRYFWFDWFSKWGFYEVQPSSSSRYAIYGMPYFNKSFEFSSNFNEVLNETETYSLRMGRSRKNYLPNWVYTPYFYAKNHEWRKNNIFFEIFSKRNSSLTGTKYILKQMNWFWSFKSIINFNSKHFLPSQSGLTSYNRTNWKPQNFVQSYYYHTSSLIDILTKREYLYREYFLKNNRIINLPYYLTSTPRHPLIKELKSSFLFVDKIIYNNEYSRDAYLSSLKFFNYIFLKTLIDVDFSFLNFKKLNDYFFYYFFNINENFSSNSNNLLLYKNQYRPMKKGITNMVRLHATGAIAMPTEIRIQVLASSKDVIHSWAIPSAGIKIDCVPGYSSHRVMIFLVSGIFWGQCMEICGRYHHWMPIIVYFMKRDLFFLWCSHFIFLNPNNSTWSMNDRQNADYLRLASFDKNSWLSELKTL</sequence>
<evidence type="ECO:0000256" key="5">
    <source>
        <dbReference type="ARBA" id="ARBA00022723"/>
    </source>
</evidence>
<dbReference type="InterPro" id="IPR001505">
    <property type="entry name" value="Copper_CuA"/>
</dbReference>
<name>A0A2I4PER8_9SPIT</name>
<evidence type="ECO:0000259" key="12">
    <source>
        <dbReference type="PROSITE" id="PS50857"/>
    </source>
</evidence>
<feature type="domain" description="Cytochrome oxidase subunit II copper A binding" evidence="12">
    <location>
        <begin position="1207"/>
        <end position="1345"/>
    </location>
</feature>
<evidence type="ECO:0000256" key="1">
    <source>
        <dbReference type="ARBA" id="ARBA00001935"/>
    </source>
</evidence>
<evidence type="ECO:0000256" key="4">
    <source>
        <dbReference type="ARBA" id="ARBA00022448"/>
    </source>
</evidence>
<keyword evidence="5" id="KW-0479">Metal-binding</keyword>
<dbReference type="GO" id="GO:0016020">
    <property type="term" value="C:membrane"/>
    <property type="evidence" value="ECO:0007669"/>
    <property type="project" value="UniProtKB-SubCell"/>
</dbReference>
<dbReference type="EMBL" id="KX529838">
    <property type="protein sequence ID" value="APW82428.1"/>
    <property type="molecule type" value="Genomic_DNA"/>
</dbReference>
<feature type="transmembrane region" description="Helical" evidence="11">
    <location>
        <begin position="94"/>
        <end position="115"/>
    </location>
</feature>
<evidence type="ECO:0000256" key="3">
    <source>
        <dbReference type="ARBA" id="ARBA00007866"/>
    </source>
</evidence>
<evidence type="ECO:0000256" key="7">
    <source>
        <dbReference type="ARBA" id="ARBA00023008"/>
    </source>
</evidence>
<evidence type="ECO:0000256" key="10">
    <source>
        <dbReference type="ARBA" id="ARBA00049512"/>
    </source>
</evidence>
<dbReference type="InterPro" id="IPR045187">
    <property type="entry name" value="CcO_II"/>
</dbReference>
<evidence type="ECO:0000256" key="6">
    <source>
        <dbReference type="ARBA" id="ARBA00022982"/>
    </source>
</evidence>
<proteinExistence type="inferred from homology"/>
<keyword evidence="11" id="KW-0812">Transmembrane</keyword>
<comment type="catalytic activity">
    <reaction evidence="10">
        <text>4 Fe(II)-[cytochrome c] + O2 + 8 H(+)(in) = 4 Fe(III)-[cytochrome c] + 2 H2O + 4 H(+)(out)</text>
        <dbReference type="Rhea" id="RHEA:11436"/>
        <dbReference type="Rhea" id="RHEA-COMP:10350"/>
        <dbReference type="Rhea" id="RHEA-COMP:14399"/>
        <dbReference type="ChEBI" id="CHEBI:15377"/>
        <dbReference type="ChEBI" id="CHEBI:15378"/>
        <dbReference type="ChEBI" id="CHEBI:15379"/>
        <dbReference type="ChEBI" id="CHEBI:29033"/>
        <dbReference type="ChEBI" id="CHEBI:29034"/>
        <dbReference type="EC" id="7.1.1.9"/>
    </reaction>
    <physiologicalReaction direction="left-to-right" evidence="10">
        <dbReference type="Rhea" id="RHEA:11437"/>
    </physiologicalReaction>
</comment>
<evidence type="ECO:0000256" key="11">
    <source>
        <dbReference type="SAM" id="Phobius"/>
    </source>
</evidence>
<dbReference type="SUPFAM" id="SSF49503">
    <property type="entry name" value="Cupredoxins"/>
    <property type="match status" value="1"/>
</dbReference>
<evidence type="ECO:0000256" key="2">
    <source>
        <dbReference type="ARBA" id="ARBA00004370"/>
    </source>
</evidence>
<dbReference type="PROSITE" id="PS50857">
    <property type="entry name" value="COX2_CUA"/>
    <property type="match status" value="1"/>
</dbReference>
<keyword evidence="7" id="KW-0186">Copper</keyword>
<dbReference type="GO" id="GO:0005507">
    <property type="term" value="F:copper ion binding"/>
    <property type="evidence" value="ECO:0007669"/>
    <property type="project" value="InterPro"/>
</dbReference>
<evidence type="ECO:0000256" key="9">
    <source>
        <dbReference type="ARBA" id="ARBA00031389"/>
    </source>
</evidence>
<dbReference type="Gene3D" id="2.60.40.420">
    <property type="entry name" value="Cupredoxins - blue copper proteins"/>
    <property type="match status" value="1"/>
</dbReference>
<keyword evidence="11" id="KW-1133">Transmembrane helix</keyword>
<keyword evidence="8 11" id="KW-0472">Membrane</keyword>
<organism evidence="13">
    <name type="scientific">Laurentiella strenua</name>
    <dbReference type="NCBI Taxonomy" id="114681"/>
    <lineage>
        <taxon>Eukaryota</taxon>
        <taxon>Sar</taxon>
        <taxon>Alveolata</taxon>
        <taxon>Ciliophora</taxon>
        <taxon>Intramacronucleata</taxon>
        <taxon>Spirotrichea</taxon>
        <taxon>Stichotrichia</taxon>
        <taxon>Sporadotrichida</taxon>
        <taxon>Oxytrichidae</taxon>
        <taxon>Stylonychinae</taxon>
        <taxon>Laurentiella</taxon>
    </lineage>
</organism>
<geneLocation type="mitochondrion" evidence="13"/>
<dbReference type="PANTHER" id="PTHR22888">
    <property type="entry name" value="CYTOCHROME C OXIDASE, SUBUNIT II"/>
    <property type="match status" value="1"/>
</dbReference>
<protein>
    <recommendedName>
        <fullName evidence="9">Cytochrome c oxidase polypeptide II</fullName>
    </recommendedName>
</protein>
<accession>A0A2I4PER8</accession>
<dbReference type="InterPro" id="IPR002429">
    <property type="entry name" value="CcO_II-like_C"/>
</dbReference>
<gene>
    <name evidence="13" type="primary">cox2</name>
</gene>
<comment type="cofactor">
    <cofactor evidence="1">
        <name>Cu cation</name>
        <dbReference type="ChEBI" id="CHEBI:23378"/>
    </cofactor>
</comment>
<reference evidence="13" key="1">
    <citation type="submission" date="2016-07" db="EMBL/GenBank/DDBJ databases">
        <title>Mitochondrial genome evolution in stichotrich ciliates.</title>
        <authorList>
            <person name="Chen X."/>
            <person name="Landweber L."/>
        </authorList>
    </citation>
    <scope>NUCLEOTIDE SEQUENCE</scope>
</reference>
<keyword evidence="6" id="KW-0249">Electron transport</keyword>
<dbReference type="GO" id="GO:0004129">
    <property type="term" value="F:cytochrome-c oxidase activity"/>
    <property type="evidence" value="ECO:0007669"/>
    <property type="project" value="UniProtKB-EC"/>
</dbReference>
<comment type="subcellular location">
    <subcellularLocation>
        <location evidence="2">Membrane</location>
    </subcellularLocation>
</comment>
<dbReference type="InterPro" id="IPR008972">
    <property type="entry name" value="Cupredoxin"/>
</dbReference>
<evidence type="ECO:0000313" key="13">
    <source>
        <dbReference type="EMBL" id="APW82428.1"/>
    </source>
</evidence>
<dbReference type="Pfam" id="PF00116">
    <property type="entry name" value="COX2"/>
    <property type="match status" value="1"/>
</dbReference>
<keyword evidence="13" id="KW-0496">Mitochondrion</keyword>
<dbReference type="GO" id="GO:0042773">
    <property type="term" value="P:ATP synthesis coupled electron transport"/>
    <property type="evidence" value="ECO:0007669"/>
    <property type="project" value="TreeGrafter"/>
</dbReference>
<dbReference type="PROSITE" id="PS00078">
    <property type="entry name" value="COX2"/>
    <property type="match status" value="1"/>
</dbReference>
<keyword evidence="4" id="KW-0813">Transport</keyword>